<dbReference type="Pfam" id="PF22483">
    <property type="entry name" value="Mu-transpos_C_2"/>
    <property type="match status" value="1"/>
</dbReference>
<protein>
    <submittedName>
        <fullName evidence="3">Transposase</fullName>
    </submittedName>
</protein>
<dbReference type="InterPro" id="IPR012337">
    <property type="entry name" value="RNaseH-like_sf"/>
</dbReference>
<dbReference type="PANTHER" id="PTHR35004:SF8">
    <property type="entry name" value="TRANSPOSASE RV3428C-RELATED"/>
    <property type="match status" value="1"/>
</dbReference>
<reference evidence="3 4" key="1">
    <citation type="submission" date="2018-06" db="EMBL/GenBank/DDBJ databases">
        <title>Genomic Encyclopedia of Archaeal and Bacterial Type Strains, Phase II (KMG-II): from individual species to whole genera.</title>
        <authorList>
            <person name="Goeker M."/>
        </authorList>
    </citation>
    <scope>NUCLEOTIDE SEQUENCE [LARGE SCALE GENOMIC DNA]</scope>
    <source>
        <strain evidence="3 4">DSM 21851</strain>
    </source>
</reference>
<gene>
    <name evidence="3" type="ORF">LX87_05545</name>
</gene>
<dbReference type="Gene3D" id="3.30.420.10">
    <property type="entry name" value="Ribonuclease H-like superfamily/Ribonuclease H"/>
    <property type="match status" value="1"/>
</dbReference>
<dbReference type="InterPro" id="IPR001584">
    <property type="entry name" value="Integrase_cat-core"/>
</dbReference>
<organism evidence="3 4">
    <name type="scientific">Larkinella arboricola</name>
    <dbReference type="NCBI Taxonomy" id="643671"/>
    <lineage>
        <taxon>Bacteria</taxon>
        <taxon>Pseudomonadati</taxon>
        <taxon>Bacteroidota</taxon>
        <taxon>Cytophagia</taxon>
        <taxon>Cytophagales</taxon>
        <taxon>Spirosomataceae</taxon>
        <taxon>Larkinella</taxon>
    </lineage>
</organism>
<dbReference type="PROSITE" id="PS50994">
    <property type="entry name" value="INTEGRASE"/>
    <property type="match status" value="1"/>
</dbReference>
<comment type="similarity">
    <text evidence="1">Belongs to the transposase IS21/IS408/IS1162 family.</text>
</comment>
<dbReference type="OrthoDB" id="3193769at2"/>
<dbReference type="PANTHER" id="PTHR35004">
    <property type="entry name" value="TRANSPOSASE RV3428C-RELATED"/>
    <property type="match status" value="1"/>
</dbReference>
<dbReference type="NCBIfam" id="NF033546">
    <property type="entry name" value="transpos_IS21"/>
    <property type="match status" value="1"/>
</dbReference>
<dbReference type="GO" id="GO:0003676">
    <property type="term" value="F:nucleic acid binding"/>
    <property type="evidence" value="ECO:0007669"/>
    <property type="project" value="InterPro"/>
</dbReference>
<sequence>MANCRIKMFQLRRLIELRLKGTSKRNLARILAISRTTVQHYLTQLEALFPTLEPLLAWDDAQLDRLVTASGVLQVKHPTLTELFPTFEHELAKPGVTRQQLWMEYRLQHPDGPRYSQFNHLFRQWQAQQKVVMHLEHKAGEQLFIDFAGDKLYLTNEQTGQLKAVEFFVAILPSSQLTYAQAVTSQQQEDFIAALQAALVYIGGVPKAIVPDNFKAAVTRADRYEPTINQTLQDFASHHQTVIYPARSGKPRDKALVESAVRILYQRIYAPLRNRTFATLVELNKAIWQLLDAHNRTCLQGKSYSRRDRFEQLERAWLQPLPTQAYELKRYCMAKVHPNGHAQLQPDKHHYSVPYRLVGQAVKFIYTQDSVEIYHHFERVAVHSRQRTSGQYTTLREHLHPHHQWLSQWSPLFFEEQAAKVGPHTIGIIKELLRLRTYPEQAYRSCAGVLSLAKGYGPDRLERACQRALHYQATSYRLVKSILERELDRLELEPVPIVAIPPCQHENIRGASAYQ</sequence>
<dbReference type="AlphaFoldDB" id="A0A327WP00"/>
<dbReference type="SUPFAM" id="SSF53098">
    <property type="entry name" value="Ribonuclease H-like"/>
    <property type="match status" value="1"/>
</dbReference>
<comment type="caution">
    <text evidence="3">The sequence shown here is derived from an EMBL/GenBank/DDBJ whole genome shotgun (WGS) entry which is preliminary data.</text>
</comment>
<keyword evidence="4" id="KW-1185">Reference proteome</keyword>
<name>A0A327WP00_LARAB</name>
<proteinExistence type="inferred from homology"/>
<accession>A0A327WP00</accession>
<evidence type="ECO:0000256" key="1">
    <source>
        <dbReference type="ARBA" id="ARBA00009277"/>
    </source>
</evidence>
<dbReference type="InterPro" id="IPR054353">
    <property type="entry name" value="IstA-like_C"/>
</dbReference>
<dbReference type="Proteomes" id="UP000248790">
    <property type="component" value="Unassembled WGS sequence"/>
</dbReference>
<dbReference type="GO" id="GO:0015074">
    <property type="term" value="P:DNA integration"/>
    <property type="evidence" value="ECO:0007669"/>
    <property type="project" value="InterPro"/>
</dbReference>
<feature type="domain" description="Integrase catalytic" evidence="2">
    <location>
        <begin position="135"/>
        <end position="317"/>
    </location>
</feature>
<dbReference type="InterPro" id="IPR036397">
    <property type="entry name" value="RNaseH_sf"/>
</dbReference>
<evidence type="ECO:0000259" key="2">
    <source>
        <dbReference type="PROSITE" id="PS50994"/>
    </source>
</evidence>
<evidence type="ECO:0000313" key="4">
    <source>
        <dbReference type="Proteomes" id="UP000248790"/>
    </source>
</evidence>
<dbReference type="EMBL" id="QLMC01000015">
    <property type="protein sequence ID" value="RAJ90066.1"/>
    <property type="molecule type" value="Genomic_DNA"/>
</dbReference>
<evidence type="ECO:0000313" key="3">
    <source>
        <dbReference type="EMBL" id="RAJ90066.1"/>
    </source>
</evidence>